<evidence type="ECO:0000256" key="10">
    <source>
        <dbReference type="ARBA" id="ARBA00022989"/>
    </source>
</evidence>
<keyword evidence="11" id="KW-0443">Lipid metabolism</keyword>
<dbReference type="PANTHER" id="PTHR34299">
    <property type="entry name" value="DIACYLGLYCEROL KINASE"/>
    <property type="match status" value="1"/>
</dbReference>
<evidence type="ECO:0000256" key="15">
    <source>
        <dbReference type="SAM" id="Phobius"/>
    </source>
</evidence>
<dbReference type="InterPro" id="IPR036945">
    <property type="entry name" value="DAGK_sf"/>
</dbReference>
<sequence length="120" mass="12794">MPDITKALKSFGYAFKGVTALFRFENNAKIHLILGVGAIALGFLLDLTTVEWTVLTIQIAAVMAAEAFNTALEKLCDVVSPEHHPLIGSIKDMAAGAVLIMAISSVVTGLLLFVPKILEL</sequence>
<keyword evidence="17" id="KW-1185">Reference proteome</keyword>
<evidence type="ECO:0000256" key="12">
    <source>
        <dbReference type="ARBA" id="ARBA00023136"/>
    </source>
</evidence>
<evidence type="ECO:0000256" key="8">
    <source>
        <dbReference type="ARBA" id="ARBA00022777"/>
    </source>
</evidence>
<keyword evidence="4" id="KW-0444">Lipid biosynthesis</keyword>
<evidence type="ECO:0000313" key="16">
    <source>
        <dbReference type="EMBL" id="GAA4444295.1"/>
    </source>
</evidence>
<dbReference type="PANTHER" id="PTHR34299:SF1">
    <property type="entry name" value="DIACYLGLYCEROL KINASE"/>
    <property type="match status" value="1"/>
</dbReference>
<keyword evidence="13" id="KW-0594">Phospholipid biosynthesis</keyword>
<dbReference type="Pfam" id="PF01219">
    <property type="entry name" value="DAGK_prokar"/>
    <property type="match status" value="1"/>
</dbReference>
<protein>
    <submittedName>
        <fullName evidence="16">Diacylglycerol kinase family protein</fullName>
    </submittedName>
</protein>
<feature type="transmembrane region" description="Helical" evidence="15">
    <location>
        <begin position="30"/>
        <end position="48"/>
    </location>
</feature>
<dbReference type="CDD" id="cd14265">
    <property type="entry name" value="UDPK_IM_like"/>
    <property type="match status" value="1"/>
</dbReference>
<evidence type="ECO:0000313" key="17">
    <source>
        <dbReference type="Proteomes" id="UP001501508"/>
    </source>
</evidence>
<keyword evidence="10 15" id="KW-1133">Transmembrane helix</keyword>
<evidence type="ECO:0000256" key="11">
    <source>
        <dbReference type="ARBA" id="ARBA00023098"/>
    </source>
</evidence>
<keyword evidence="7" id="KW-0547">Nucleotide-binding</keyword>
<keyword evidence="5" id="KW-0808">Transferase</keyword>
<evidence type="ECO:0000256" key="1">
    <source>
        <dbReference type="ARBA" id="ARBA00004651"/>
    </source>
</evidence>
<keyword evidence="8 16" id="KW-0418">Kinase</keyword>
<organism evidence="16 17">
    <name type="scientific">Ravibacter arvi</name>
    <dbReference type="NCBI Taxonomy" id="2051041"/>
    <lineage>
        <taxon>Bacteria</taxon>
        <taxon>Pseudomonadati</taxon>
        <taxon>Bacteroidota</taxon>
        <taxon>Cytophagia</taxon>
        <taxon>Cytophagales</taxon>
        <taxon>Spirosomataceae</taxon>
        <taxon>Ravibacter</taxon>
    </lineage>
</organism>
<dbReference type="Proteomes" id="UP001501508">
    <property type="component" value="Unassembled WGS sequence"/>
</dbReference>
<keyword evidence="12 15" id="KW-0472">Membrane</keyword>
<gene>
    <name evidence="16" type="ORF">GCM10023091_34230</name>
</gene>
<evidence type="ECO:0000256" key="6">
    <source>
        <dbReference type="ARBA" id="ARBA00022692"/>
    </source>
</evidence>
<keyword evidence="6 15" id="KW-0812">Transmembrane</keyword>
<evidence type="ECO:0000256" key="9">
    <source>
        <dbReference type="ARBA" id="ARBA00022840"/>
    </source>
</evidence>
<proteinExistence type="inferred from homology"/>
<dbReference type="InterPro" id="IPR033717">
    <property type="entry name" value="UDPK"/>
</dbReference>
<evidence type="ECO:0000256" key="14">
    <source>
        <dbReference type="ARBA" id="ARBA00023264"/>
    </source>
</evidence>
<comment type="subcellular location">
    <subcellularLocation>
        <location evidence="1">Cell membrane</location>
        <topology evidence="1">Multi-pass membrane protein</topology>
    </subcellularLocation>
</comment>
<dbReference type="RefSeq" id="WP_345031434.1">
    <property type="nucleotide sequence ID" value="NZ_BAABEY010000031.1"/>
</dbReference>
<dbReference type="GO" id="GO:0016301">
    <property type="term" value="F:kinase activity"/>
    <property type="evidence" value="ECO:0007669"/>
    <property type="project" value="UniProtKB-KW"/>
</dbReference>
<evidence type="ECO:0000256" key="13">
    <source>
        <dbReference type="ARBA" id="ARBA00023209"/>
    </source>
</evidence>
<evidence type="ECO:0000256" key="5">
    <source>
        <dbReference type="ARBA" id="ARBA00022679"/>
    </source>
</evidence>
<comment type="caution">
    <text evidence="16">The sequence shown here is derived from an EMBL/GenBank/DDBJ whole genome shotgun (WGS) entry which is preliminary data.</text>
</comment>
<evidence type="ECO:0000256" key="2">
    <source>
        <dbReference type="ARBA" id="ARBA00005967"/>
    </source>
</evidence>
<evidence type="ECO:0000256" key="4">
    <source>
        <dbReference type="ARBA" id="ARBA00022516"/>
    </source>
</evidence>
<feature type="transmembrane region" description="Helical" evidence="15">
    <location>
        <begin position="93"/>
        <end position="114"/>
    </location>
</feature>
<dbReference type="Gene3D" id="1.10.287.3610">
    <property type="match status" value="1"/>
</dbReference>
<name>A0ABP8M4D7_9BACT</name>
<keyword evidence="14" id="KW-1208">Phospholipid metabolism</keyword>
<dbReference type="InterPro" id="IPR000829">
    <property type="entry name" value="DAGK"/>
</dbReference>
<keyword evidence="9" id="KW-0067">ATP-binding</keyword>
<accession>A0ABP8M4D7</accession>
<dbReference type="EMBL" id="BAABEY010000031">
    <property type="protein sequence ID" value="GAA4444295.1"/>
    <property type="molecule type" value="Genomic_DNA"/>
</dbReference>
<reference evidence="17" key="1">
    <citation type="journal article" date="2019" name="Int. J. Syst. Evol. Microbiol.">
        <title>The Global Catalogue of Microorganisms (GCM) 10K type strain sequencing project: providing services to taxonomists for standard genome sequencing and annotation.</title>
        <authorList>
            <consortium name="The Broad Institute Genomics Platform"/>
            <consortium name="The Broad Institute Genome Sequencing Center for Infectious Disease"/>
            <person name="Wu L."/>
            <person name="Ma J."/>
        </authorList>
    </citation>
    <scope>NUCLEOTIDE SEQUENCE [LARGE SCALE GENOMIC DNA]</scope>
    <source>
        <strain evidence="17">JCM 31920</strain>
    </source>
</reference>
<evidence type="ECO:0000256" key="3">
    <source>
        <dbReference type="ARBA" id="ARBA00022475"/>
    </source>
</evidence>
<keyword evidence="3" id="KW-1003">Cell membrane</keyword>
<evidence type="ECO:0000256" key="7">
    <source>
        <dbReference type="ARBA" id="ARBA00022741"/>
    </source>
</evidence>
<comment type="similarity">
    <text evidence="2">Belongs to the bacterial diacylglycerol kinase family.</text>
</comment>